<proteinExistence type="inferred from homology"/>
<dbReference type="GO" id="GO:0004222">
    <property type="term" value="F:metalloendopeptidase activity"/>
    <property type="evidence" value="ECO:0007669"/>
    <property type="project" value="InterPro"/>
</dbReference>
<comment type="cofactor">
    <cofactor evidence="1">
        <name>Zn(2+)</name>
        <dbReference type="ChEBI" id="CHEBI:29105"/>
    </cofactor>
</comment>
<keyword evidence="6" id="KW-0862">Zinc</keyword>
<keyword evidence="7" id="KW-0482">Metalloprotease</keyword>
<evidence type="ECO:0000313" key="11">
    <source>
        <dbReference type="Proteomes" id="UP000199679"/>
    </source>
</evidence>
<dbReference type="EMBL" id="LT629740">
    <property type="protein sequence ID" value="SDT50473.1"/>
    <property type="molecule type" value="Genomic_DNA"/>
</dbReference>
<evidence type="ECO:0000259" key="8">
    <source>
        <dbReference type="Pfam" id="PF01431"/>
    </source>
</evidence>
<dbReference type="Proteomes" id="UP000199679">
    <property type="component" value="Chromosome I"/>
</dbReference>
<dbReference type="Pfam" id="PF05649">
    <property type="entry name" value="Peptidase_M13_N"/>
    <property type="match status" value="1"/>
</dbReference>
<dbReference type="InterPro" id="IPR000718">
    <property type="entry name" value="Peptidase_M13"/>
</dbReference>
<evidence type="ECO:0000256" key="3">
    <source>
        <dbReference type="ARBA" id="ARBA00022670"/>
    </source>
</evidence>
<evidence type="ECO:0000256" key="6">
    <source>
        <dbReference type="ARBA" id="ARBA00022833"/>
    </source>
</evidence>
<dbReference type="AlphaFoldDB" id="A0A1H2AX35"/>
<reference evidence="10 11" key="1">
    <citation type="submission" date="2016-10" db="EMBL/GenBank/DDBJ databases">
        <authorList>
            <person name="de Groot N.N."/>
        </authorList>
    </citation>
    <scope>NUCLEOTIDE SEQUENCE [LARGE SCALE GENOMIC DNA]</scope>
    <source>
        <strain evidence="10 11">MP1X4</strain>
    </source>
</reference>
<evidence type="ECO:0000256" key="4">
    <source>
        <dbReference type="ARBA" id="ARBA00022723"/>
    </source>
</evidence>
<dbReference type="Gene3D" id="1.10.1380.10">
    <property type="entry name" value="Neutral endopeptidase , domain2"/>
    <property type="match status" value="1"/>
</dbReference>
<feature type="domain" description="Peptidase M13 N-terminal" evidence="9">
    <location>
        <begin position="48"/>
        <end position="426"/>
    </location>
</feature>
<dbReference type="GO" id="GO:0016485">
    <property type="term" value="P:protein processing"/>
    <property type="evidence" value="ECO:0007669"/>
    <property type="project" value="TreeGrafter"/>
</dbReference>
<dbReference type="Pfam" id="PF01431">
    <property type="entry name" value="Peptidase_M13"/>
    <property type="match status" value="1"/>
</dbReference>
<dbReference type="STRING" id="652787.SAMN05216490_3776"/>
<dbReference type="InterPro" id="IPR042089">
    <property type="entry name" value="Peptidase_M13_dom_2"/>
</dbReference>
<dbReference type="PANTHER" id="PTHR11733">
    <property type="entry name" value="ZINC METALLOPROTEASE FAMILY M13 NEPRILYSIN-RELATED"/>
    <property type="match status" value="1"/>
</dbReference>
<name>A0A1H2AX35_MUCMA</name>
<keyword evidence="4" id="KW-0479">Metal-binding</keyword>
<feature type="domain" description="Peptidase M13 C-terminal" evidence="8">
    <location>
        <begin position="479"/>
        <end position="678"/>
    </location>
</feature>
<dbReference type="CDD" id="cd08662">
    <property type="entry name" value="M13"/>
    <property type="match status" value="1"/>
</dbReference>
<dbReference type="RefSeq" id="WP_091376488.1">
    <property type="nucleotide sequence ID" value="NZ_LT629740.1"/>
</dbReference>
<evidence type="ECO:0000256" key="7">
    <source>
        <dbReference type="ARBA" id="ARBA00023049"/>
    </source>
</evidence>
<sequence length="682" mass="77697">MKTIKWVSAALPLLILTACNHQPKDQSSEMPKRTVFFDKSGMDTTVNPADNLFLYANGTWLKNTKIPPSETGWGGMYSMTVENRKQLHQILEDVSKQDNPKDSKEQKVGDLYLSGMDTTAIDKLGYEPVKPLLAKIDAVKDYKQLIDLSASTFNDGDGFLFGFYTAPDDKNSKLNVAHFDQTGLELPERDYYFNADSASVKIRAAYVTYITKLFTLTGVDAATAAKKAADILKLETAIAQSHLTPTELRDPQKNYNKFAVKDFAKQIPDIDFEHVLTLMNIHTDTILVGQPKYYVALDKLLKTQPIGIWKDKLDFMALDASSSLLSKPFRDAHFEFYGKVLNGQKQQKERWRDMVEVIDNGLGELLGQLYVAKYFPPDAKKRMLDLVNNLQAVYKERIERLDWMSPATKEKALAKLAAFSKKIGYPDKWKNYDDVTISKDAYYKNMQSISKHNYNEELKKINKPVDKTEWQMTPSTVDAYNNPYNNEIVFPAGILQFPFFDKDADDAINYGAIGVVIGHEMTHSFDDQGRQYDKDGNLKDWWTPEDAAKFKQRVQVLINQYNGYTVLNNLHVNGRLTQGENLADNGGMAIAYEAFKRTPEGKSDTKIDGFTPDQRFFLSLAQVWRMKKSDEAVRMDINTNPHSPPMYRTNGPMSNMPSFYKAFNVKPGNKMYRPDSTRVKVW</sequence>
<keyword evidence="3" id="KW-0645">Protease</keyword>
<accession>A0A1H2AX35</accession>
<dbReference type="PANTHER" id="PTHR11733:SF167">
    <property type="entry name" value="FI17812P1-RELATED"/>
    <property type="match status" value="1"/>
</dbReference>
<dbReference type="InterPro" id="IPR018497">
    <property type="entry name" value="Peptidase_M13_C"/>
</dbReference>
<dbReference type="GO" id="GO:0005886">
    <property type="term" value="C:plasma membrane"/>
    <property type="evidence" value="ECO:0007669"/>
    <property type="project" value="TreeGrafter"/>
</dbReference>
<evidence type="ECO:0000256" key="1">
    <source>
        <dbReference type="ARBA" id="ARBA00001947"/>
    </source>
</evidence>
<evidence type="ECO:0000313" key="10">
    <source>
        <dbReference type="EMBL" id="SDT50473.1"/>
    </source>
</evidence>
<protein>
    <submittedName>
        <fullName evidence="10">Putative endopeptidase</fullName>
    </submittedName>
</protein>
<dbReference type="SUPFAM" id="SSF55486">
    <property type="entry name" value="Metalloproteases ('zincins'), catalytic domain"/>
    <property type="match status" value="1"/>
</dbReference>
<dbReference type="PROSITE" id="PS51885">
    <property type="entry name" value="NEPRILYSIN"/>
    <property type="match status" value="1"/>
</dbReference>
<dbReference type="PROSITE" id="PS51257">
    <property type="entry name" value="PROKAR_LIPOPROTEIN"/>
    <property type="match status" value="1"/>
</dbReference>
<keyword evidence="11" id="KW-1185">Reference proteome</keyword>
<comment type="similarity">
    <text evidence="2">Belongs to the peptidase M13 family.</text>
</comment>
<evidence type="ECO:0000256" key="5">
    <source>
        <dbReference type="ARBA" id="ARBA00022801"/>
    </source>
</evidence>
<dbReference type="InterPro" id="IPR024079">
    <property type="entry name" value="MetalloPept_cat_dom_sf"/>
</dbReference>
<gene>
    <name evidence="10" type="ORF">SAMN05216490_3776</name>
</gene>
<organism evidence="10 11">
    <name type="scientific">Mucilaginibacter mallensis</name>
    <dbReference type="NCBI Taxonomy" id="652787"/>
    <lineage>
        <taxon>Bacteria</taxon>
        <taxon>Pseudomonadati</taxon>
        <taxon>Bacteroidota</taxon>
        <taxon>Sphingobacteriia</taxon>
        <taxon>Sphingobacteriales</taxon>
        <taxon>Sphingobacteriaceae</taxon>
        <taxon>Mucilaginibacter</taxon>
    </lineage>
</organism>
<dbReference type="OrthoDB" id="9775677at2"/>
<dbReference type="Gene3D" id="3.40.390.10">
    <property type="entry name" value="Collagenase (Catalytic Domain)"/>
    <property type="match status" value="1"/>
</dbReference>
<dbReference type="GO" id="GO:0046872">
    <property type="term" value="F:metal ion binding"/>
    <property type="evidence" value="ECO:0007669"/>
    <property type="project" value="UniProtKB-KW"/>
</dbReference>
<dbReference type="InterPro" id="IPR008753">
    <property type="entry name" value="Peptidase_M13_N"/>
</dbReference>
<evidence type="ECO:0000259" key="9">
    <source>
        <dbReference type="Pfam" id="PF05649"/>
    </source>
</evidence>
<evidence type="ECO:0000256" key="2">
    <source>
        <dbReference type="ARBA" id="ARBA00007357"/>
    </source>
</evidence>
<keyword evidence="5" id="KW-0378">Hydrolase</keyword>
<dbReference type="PRINTS" id="PR00786">
    <property type="entry name" value="NEPRILYSIN"/>
</dbReference>